<keyword evidence="3" id="KW-1185">Reference proteome</keyword>
<dbReference type="InterPro" id="IPR020556">
    <property type="entry name" value="Amidase_CS"/>
</dbReference>
<dbReference type="PROSITE" id="PS00571">
    <property type="entry name" value="AMIDASES"/>
    <property type="match status" value="1"/>
</dbReference>
<proteinExistence type="predicted"/>
<dbReference type="Pfam" id="PF01425">
    <property type="entry name" value="Amidase"/>
    <property type="match status" value="1"/>
</dbReference>
<dbReference type="PANTHER" id="PTHR11895">
    <property type="entry name" value="TRANSAMIDASE"/>
    <property type="match status" value="1"/>
</dbReference>
<dbReference type="AlphaFoldDB" id="A0A2S0I247"/>
<dbReference type="Gene3D" id="3.90.1300.10">
    <property type="entry name" value="Amidase signature (AS) domain"/>
    <property type="match status" value="1"/>
</dbReference>
<dbReference type="InterPro" id="IPR000120">
    <property type="entry name" value="Amidase"/>
</dbReference>
<accession>A0A2S0I247</accession>
<dbReference type="OrthoDB" id="112488at2"/>
<dbReference type="InterPro" id="IPR036928">
    <property type="entry name" value="AS_sf"/>
</dbReference>
<dbReference type="PANTHER" id="PTHR11895:SF176">
    <property type="entry name" value="AMIDASE AMID-RELATED"/>
    <property type="match status" value="1"/>
</dbReference>
<dbReference type="GO" id="GO:0003824">
    <property type="term" value="F:catalytic activity"/>
    <property type="evidence" value="ECO:0007669"/>
    <property type="project" value="InterPro"/>
</dbReference>
<gene>
    <name evidence="2" type="ORF">CLM73_02675</name>
</gene>
<dbReference type="InterPro" id="IPR023631">
    <property type="entry name" value="Amidase_dom"/>
</dbReference>
<evidence type="ECO:0000313" key="3">
    <source>
        <dbReference type="Proteomes" id="UP000239477"/>
    </source>
</evidence>
<evidence type="ECO:0000313" key="2">
    <source>
        <dbReference type="EMBL" id="AVJ26109.1"/>
    </source>
</evidence>
<organism evidence="2 3">
    <name type="scientific">Achromobacter spanius</name>
    <dbReference type="NCBI Taxonomy" id="217203"/>
    <lineage>
        <taxon>Bacteria</taxon>
        <taxon>Pseudomonadati</taxon>
        <taxon>Pseudomonadota</taxon>
        <taxon>Betaproteobacteria</taxon>
        <taxon>Burkholderiales</taxon>
        <taxon>Alcaligenaceae</taxon>
        <taxon>Achromobacter</taxon>
    </lineage>
</organism>
<reference evidence="2 3" key="1">
    <citation type="submission" date="2017-09" db="EMBL/GenBank/DDBJ databases">
        <title>Genomic, metabolic, and phenotypic characteristics of bacterial isolates from the natural microbiome of the model nematode Caenorhabditis elegans.</title>
        <authorList>
            <person name="Zimmermann J."/>
            <person name="Obeng N."/>
            <person name="Yang W."/>
            <person name="Obeng O."/>
            <person name="Kissoyan K."/>
            <person name="Pees B."/>
            <person name="Dirksen P."/>
            <person name="Hoppner M."/>
            <person name="Franke A."/>
            <person name="Rosenstiel P."/>
            <person name="Leippe M."/>
            <person name="Dierking K."/>
            <person name="Kaleta C."/>
            <person name="Schulenburg H."/>
        </authorList>
    </citation>
    <scope>NUCLEOTIDE SEQUENCE [LARGE SCALE GENOMIC DNA]</scope>
    <source>
        <strain evidence="2 3">MYb73</strain>
    </source>
</reference>
<protein>
    <submittedName>
        <fullName evidence="2">Amidase</fullName>
    </submittedName>
</protein>
<feature type="domain" description="Amidase" evidence="1">
    <location>
        <begin position="25"/>
        <end position="446"/>
    </location>
</feature>
<evidence type="ECO:0000259" key="1">
    <source>
        <dbReference type="Pfam" id="PF01425"/>
    </source>
</evidence>
<dbReference type="Proteomes" id="UP000239477">
    <property type="component" value="Chromosome"/>
</dbReference>
<dbReference type="RefSeq" id="WP_105237209.1">
    <property type="nucleotide sequence ID" value="NZ_CP023270.1"/>
</dbReference>
<sequence>MSDIAFATLADLADGLAQGRYSSVELTRHFLDRIDRANPTLGAFVSVDNAGALRLAESADARRRAGYGLLSPLDGVPVAVKDLCDIQGQITTAGSEAWRERRSGVTATAVTRLLDAGMVMLGKTHMVEFAFGGWGTNPVMGTPRNPWDLERARVPGGSSSGSGVAVAAGLAPAALGSDTGGSVRIPAALNGITGLKTTRGLISLHGAVALSTTLDTLGPLTRDARDAMLLTGLMAGHDIQDPLTFGIPSFDYREPAGGAQPLRGVRIAVMPIAQHPIAVDADALSALDDARRVLAALGADVAETPLPFDFREMMHRNGQIISAEAYALHRGYIEDAAKPIGQYVRARVLAGKGISAADYIAALQAHAQARRDWLDWMQEFDAVLTPCAPFGARQLADVDEAATPLAAFTRPGNYMNAAGLALPAGFTNDGLPLGVQLLGKPNAEGALGRIGIAFQAVTEWHRQRPDLKAVGL</sequence>
<dbReference type="SUPFAM" id="SSF75304">
    <property type="entry name" value="Amidase signature (AS) enzymes"/>
    <property type="match status" value="1"/>
</dbReference>
<name>A0A2S0I247_9BURK</name>
<dbReference type="EMBL" id="CP023270">
    <property type="protein sequence ID" value="AVJ26109.1"/>
    <property type="molecule type" value="Genomic_DNA"/>
</dbReference>